<comment type="caution">
    <text evidence="1">The sequence shown here is derived from an EMBL/GenBank/DDBJ whole genome shotgun (WGS) entry which is preliminary data.</text>
</comment>
<reference evidence="1 2" key="1">
    <citation type="submission" date="2018-07" db="EMBL/GenBank/DDBJ databases">
        <title>New species, Clostridium PI-S10-A1B.</title>
        <authorList>
            <person name="Krishna G."/>
            <person name="Summeta K."/>
            <person name="Shikha S."/>
            <person name="Prabhu P.B."/>
            <person name="Suresh K."/>
        </authorList>
    </citation>
    <scope>NUCLEOTIDE SEQUENCE [LARGE SCALE GENOMIC DNA]</scope>
    <source>
        <strain evidence="1 2">PI-S10-A1B</strain>
    </source>
</reference>
<organism evidence="1 2">
    <name type="scientific">Lacrimispora amygdalina</name>
    <dbReference type="NCBI Taxonomy" id="253257"/>
    <lineage>
        <taxon>Bacteria</taxon>
        <taxon>Bacillati</taxon>
        <taxon>Bacillota</taxon>
        <taxon>Clostridia</taxon>
        <taxon>Lachnospirales</taxon>
        <taxon>Lachnospiraceae</taxon>
        <taxon>Lacrimispora</taxon>
    </lineage>
</organism>
<gene>
    <name evidence="1" type="ORF">DS742_08555</name>
</gene>
<proteinExistence type="predicted"/>
<dbReference type="Proteomes" id="UP000260680">
    <property type="component" value="Unassembled WGS sequence"/>
</dbReference>
<dbReference type="AlphaFoldDB" id="A0A3E2NE12"/>
<name>A0A3E2NE12_9FIRM</name>
<accession>A0A3E2NE12</accession>
<protein>
    <submittedName>
        <fullName evidence="1">Uncharacterized protein</fullName>
    </submittedName>
</protein>
<dbReference type="EMBL" id="QOHO01000025">
    <property type="protein sequence ID" value="RFZ79268.1"/>
    <property type="molecule type" value="Genomic_DNA"/>
</dbReference>
<evidence type="ECO:0000313" key="2">
    <source>
        <dbReference type="Proteomes" id="UP000260680"/>
    </source>
</evidence>
<dbReference type="RefSeq" id="WP_117416577.1">
    <property type="nucleotide sequence ID" value="NZ_QOHO01000025.1"/>
</dbReference>
<dbReference type="OrthoDB" id="9771173at2"/>
<evidence type="ECO:0000313" key="1">
    <source>
        <dbReference type="EMBL" id="RFZ79268.1"/>
    </source>
</evidence>
<sequence>MSSNNPETYLQKALKNQGLEDTPARMKENWIDGDYKYTVRVHEGNSTYTDADSIYRVSRKSTVVDEFGQGRGLEYLGTDGNWYQESVLKEFYKDGSINPLFNESASKMTHIPLGGGK</sequence>